<keyword evidence="3" id="KW-1003">Cell membrane</keyword>
<reference evidence="12 14" key="2">
    <citation type="submission" date="2018-06" db="EMBL/GenBank/DDBJ databases">
        <authorList>
            <consortium name="Pathogen Informatics"/>
            <person name="Doyle S."/>
        </authorList>
    </citation>
    <scope>NUCLEOTIDE SEQUENCE [LARGE SCALE GENOMIC DNA]</scope>
    <source>
        <strain evidence="12 14">NCTC8129</strain>
    </source>
</reference>
<sequence>MKKKRNKKISPVQLIAAGFFVLILIGGGLLSLPMFSQNGEQTNFLDALFTATSAICVTGLTTLNTAEHWNSAGQFLIMMLIEIGGLGFMMIPILFFALAKKKVSFSMRIVLKEALNLEEISGVMSLMLYILKFAVVIQLLGALALSFAFVPKFGWGKGIWFSIFHAVSSFCNAGFDLLGDSLHDYQTNAYLIMVISVLIIAGGLGFIVWRDLLSYHKVKRITLHSKIALTVTASLLIGGFILFFFTERNGLKLVDGTFWEKLANTFFMSVTPRTAGYYSIDYLRMSHAGLIVTMFLMYIGGTSGSTAGGLKTTTLGILFIQMRAMFKGKTRAEAFGRTIRQAAVLRALTLFFVTLTLCVVAIMILSVTETIPSTSGIEYIAFEVFSAFGTVGLTMGLTPDLSVVGKLVIISLMYIGRVGVMTVIFSLLVKANKAEPNYKLPEESVMIG</sequence>
<dbReference type="NCBIfam" id="TIGR00933">
    <property type="entry name" value="2a38"/>
    <property type="match status" value="1"/>
</dbReference>
<dbReference type="InterPro" id="IPR003445">
    <property type="entry name" value="Cat_transpt"/>
</dbReference>
<dbReference type="Proteomes" id="UP000252797">
    <property type="component" value="Unassembled WGS sequence"/>
</dbReference>
<dbReference type="PANTHER" id="PTHR32024">
    <property type="entry name" value="TRK SYSTEM POTASSIUM UPTAKE PROTEIN TRKG-RELATED"/>
    <property type="match status" value="1"/>
</dbReference>
<dbReference type="PANTHER" id="PTHR32024:SF1">
    <property type="entry name" value="KTR SYSTEM POTASSIUM UPTAKE PROTEIN B"/>
    <property type="match status" value="1"/>
</dbReference>
<protein>
    <submittedName>
        <fullName evidence="11">Potassium/sodium uptake protein NtpJ</fullName>
    </submittedName>
    <submittedName>
        <fullName evidence="12">V-type ATPase, subunit J</fullName>
    </submittedName>
</protein>
<feature type="transmembrane region" description="Helical" evidence="10">
    <location>
        <begin position="407"/>
        <end position="429"/>
    </location>
</feature>
<evidence type="ECO:0000256" key="2">
    <source>
        <dbReference type="ARBA" id="ARBA00022448"/>
    </source>
</evidence>
<accession>A0A367CI92</accession>
<dbReference type="RefSeq" id="WP_082192126.1">
    <property type="nucleotide sequence ID" value="NZ_CABGIQ010000003.1"/>
</dbReference>
<evidence type="ECO:0000256" key="7">
    <source>
        <dbReference type="ARBA" id="ARBA00022989"/>
    </source>
</evidence>
<evidence type="ECO:0000256" key="4">
    <source>
        <dbReference type="ARBA" id="ARBA00022538"/>
    </source>
</evidence>
<evidence type="ECO:0000256" key="5">
    <source>
        <dbReference type="ARBA" id="ARBA00022692"/>
    </source>
</evidence>
<dbReference type="GO" id="GO:0005886">
    <property type="term" value="C:plasma membrane"/>
    <property type="evidence" value="ECO:0007669"/>
    <property type="project" value="UniProtKB-SubCell"/>
</dbReference>
<feature type="transmembrane region" description="Helical" evidence="10">
    <location>
        <begin position="75"/>
        <end position="99"/>
    </location>
</feature>
<feature type="transmembrane region" description="Helical" evidence="10">
    <location>
        <begin position="120"/>
        <end position="147"/>
    </location>
</feature>
<evidence type="ECO:0000313" key="12">
    <source>
        <dbReference type="EMBL" id="STP28132.1"/>
    </source>
</evidence>
<feature type="transmembrane region" description="Helical" evidence="10">
    <location>
        <begin position="12"/>
        <end position="32"/>
    </location>
</feature>
<dbReference type="InterPro" id="IPR004772">
    <property type="entry name" value="TrkH"/>
</dbReference>
<keyword evidence="2" id="KW-0813">Transport</keyword>
<evidence type="ECO:0000256" key="10">
    <source>
        <dbReference type="SAM" id="Phobius"/>
    </source>
</evidence>
<keyword evidence="7 10" id="KW-1133">Transmembrane helix</keyword>
<dbReference type="Pfam" id="PF02386">
    <property type="entry name" value="TrkH"/>
    <property type="match status" value="1"/>
</dbReference>
<proteinExistence type="predicted"/>
<evidence type="ECO:0000256" key="3">
    <source>
        <dbReference type="ARBA" id="ARBA00022475"/>
    </source>
</evidence>
<evidence type="ECO:0000313" key="13">
    <source>
        <dbReference type="Proteomes" id="UP000252797"/>
    </source>
</evidence>
<gene>
    <name evidence="12" type="primary">ktrB_1</name>
    <name evidence="11" type="ORF">EA71_02151</name>
    <name evidence="12" type="ORF">NCTC8129_00248</name>
</gene>
<dbReference type="AlphaFoldDB" id="A0A367CI92"/>
<dbReference type="GO" id="GO:0015379">
    <property type="term" value="F:potassium:chloride symporter activity"/>
    <property type="evidence" value="ECO:0007669"/>
    <property type="project" value="InterPro"/>
</dbReference>
<feature type="transmembrane region" description="Helical" evidence="10">
    <location>
        <begin position="221"/>
        <end position="245"/>
    </location>
</feature>
<evidence type="ECO:0000256" key="9">
    <source>
        <dbReference type="ARBA" id="ARBA00023136"/>
    </source>
</evidence>
<evidence type="ECO:0000313" key="11">
    <source>
        <dbReference type="EMBL" id="RCA11393.1"/>
    </source>
</evidence>
<evidence type="ECO:0000313" key="14">
    <source>
        <dbReference type="Proteomes" id="UP000254070"/>
    </source>
</evidence>
<feature type="transmembrane region" description="Helical" evidence="10">
    <location>
        <begin position="190"/>
        <end position="209"/>
    </location>
</feature>
<keyword evidence="5 10" id="KW-0812">Transmembrane</keyword>
<keyword evidence="9 10" id="KW-0472">Membrane</keyword>
<evidence type="ECO:0000256" key="6">
    <source>
        <dbReference type="ARBA" id="ARBA00022958"/>
    </source>
</evidence>
<reference evidence="11 13" key="1">
    <citation type="submission" date="2015-06" db="EMBL/GenBank/DDBJ databases">
        <title>The Genome Sequence of Enterococcus durans 4EA1.</title>
        <authorList>
            <consortium name="The Broad Institute Genomics Platform"/>
            <consortium name="The Broad Institute Genome Sequencing Center for Infectious Disease"/>
            <person name="Earl A.M."/>
            <person name="Van Tyne D."/>
            <person name="Lebreton F."/>
            <person name="Saavedra J.T."/>
            <person name="Gilmore M.S."/>
            <person name="Manson Mcguire A."/>
            <person name="Clock S."/>
            <person name="Crupain M."/>
            <person name="Rangan U."/>
            <person name="Young S."/>
            <person name="Abouelleil A."/>
            <person name="Cao P."/>
            <person name="Chapman S.B."/>
            <person name="Griggs A."/>
            <person name="Priest M."/>
            <person name="Shea T."/>
            <person name="Wortman J."/>
            <person name="Nusbaum C."/>
            <person name="Birren B."/>
        </authorList>
    </citation>
    <scope>NUCLEOTIDE SEQUENCE [LARGE SCALE GENOMIC DNA]</scope>
    <source>
        <strain evidence="11 13">4EA1</strain>
    </source>
</reference>
<dbReference type="STRING" id="53345.LIU_11260"/>
<dbReference type="EMBL" id="UGIF01000002">
    <property type="protein sequence ID" value="STP28132.1"/>
    <property type="molecule type" value="Genomic_DNA"/>
</dbReference>
<name>A0A367CI92_9ENTE</name>
<organism evidence="11 13">
    <name type="scientific">Enterococcus durans</name>
    <dbReference type="NCBI Taxonomy" id="53345"/>
    <lineage>
        <taxon>Bacteria</taxon>
        <taxon>Bacillati</taxon>
        <taxon>Bacillota</taxon>
        <taxon>Bacilli</taxon>
        <taxon>Lactobacillales</taxon>
        <taxon>Enterococcaceae</taxon>
        <taxon>Enterococcus</taxon>
    </lineage>
</organism>
<keyword evidence="4" id="KW-0633">Potassium transport</keyword>
<dbReference type="EMBL" id="LEPB01000004">
    <property type="protein sequence ID" value="RCA11393.1"/>
    <property type="molecule type" value="Genomic_DNA"/>
</dbReference>
<dbReference type="GeneID" id="56742005"/>
<feature type="transmembrane region" description="Helical" evidence="10">
    <location>
        <begin position="347"/>
        <end position="367"/>
    </location>
</feature>
<evidence type="ECO:0000256" key="1">
    <source>
        <dbReference type="ARBA" id="ARBA00004651"/>
    </source>
</evidence>
<keyword evidence="6" id="KW-0630">Potassium</keyword>
<keyword evidence="8" id="KW-0406">Ion transport</keyword>
<feature type="transmembrane region" description="Helical" evidence="10">
    <location>
        <begin position="282"/>
        <end position="301"/>
    </location>
</feature>
<evidence type="ECO:0000256" key="8">
    <source>
        <dbReference type="ARBA" id="ARBA00023065"/>
    </source>
</evidence>
<dbReference type="Proteomes" id="UP000254070">
    <property type="component" value="Unassembled WGS sequence"/>
</dbReference>
<comment type="subcellular location">
    <subcellularLocation>
        <location evidence="1">Cell membrane</location>
        <topology evidence="1">Multi-pass membrane protein</topology>
    </subcellularLocation>
</comment>